<dbReference type="Proteomes" id="UP000199503">
    <property type="component" value="Unassembled WGS sequence"/>
</dbReference>
<dbReference type="OrthoDB" id="3687269at2"/>
<sequence length="100" mass="11146">MTEHRPAAREFVDGLPAERAGVELACPDCGEASTSGEPCSWCRILRTWRALPQSVRDELRPAMEARQTTVAVIEQIRTALGCGLKEAVEFVHLPHYRDLD</sequence>
<evidence type="ECO:0008006" key="3">
    <source>
        <dbReference type="Google" id="ProtNLM"/>
    </source>
</evidence>
<evidence type="ECO:0000313" key="1">
    <source>
        <dbReference type="EMBL" id="SER90333.1"/>
    </source>
</evidence>
<name>A0A1H9T118_9PSEU</name>
<gene>
    <name evidence="1" type="ORF">SAMN04488000_11354</name>
</gene>
<dbReference type="RefSeq" id="WP_089921562.1">
    <property type="nucleotide sequence ID" value="NZ_FOFV01000013.1"/>
</dbReference>
<organism evidence="1 2">
    <name type="scientific">Lentzea albida</name>
    <dbReference type="NCBI Taxonomy" id="65499"/>
    <lineage>
        <taxon>Bacteria</taxon>
        <taxon>Bacillati</taxon>
        <taxon>Actinomycetota</taxon>
        <taxon>Actinomycetes</taxon>
        <taxon>Pseudonocardiales</taxon>
        <taxon>Pseudonocardiaceae</taxon>
        <taxon>Lentzea</taxon>
    </lineage>
</organism>
<protein>
    <recommendedName>
        <fullName evidence="3">Ribosomal protein L7/L12 C-terminal domain-containing protein</fullName>
    </recommendedName>
</protein>
<proteinExistence type="predicted"/>
<dbReference type="AlphaFoldDB" id="A0A1H9T118"/>
<keyword evidence="2" id="KW-1185">Reference proteome</keyword>
<reference evidence="2" key="1">
    <citation type="submission" date="2016-10" db="EMBL/GenBank/DDBJ databases">
        <authorList>
            <person name="Varghese N."/>
            <person name="Submissions S."/>
        </authorList>
    </citation>
    <scope>NUCLEOTIDE SEQUENCE [LARGE SCALE GENOMIC DNA]</scope>
    <source>
        <strain evidence="2">DSM 44437</strain>
    </source>
</reference>
<dbReference type="STRING" id="65499.SAMN04488000_11354"/>
<evidence type="ECO:0000313" key="2">
    <source>
        <dbReference type="Proteomes" id="UP000199503"/>
    </source>
</evidence>
<dbReference type="EMBL" id="FOFV01000013">
    <property type="protein sequence ID" value="SER90333.1"/>
    <property type="molecule type" value="Genomic_DNA"/>
</dbReference>
<accession>A0A1H9T118</accession>